<keyword evidence="8 10" id="KW-0239">DNA-directed DNA polymerase</keyword>
<dbReference type="GO" id="GO:0006271">
    <property type="term" value="P:DNA strand elongation involved in DNA replication"/>
    <property type="evidence" value="ECO:0007669"/>
    <property type="project" value="TreeGrafter"/>
</dbReference>
<keyword evidence="5 10" id="KW-0808">Transferase</keyword>
<keyword evidence="6 10" id="KW-0548">Nucleotidyltransferase</keyword>
<evidence type="ECO:0000256" key="2">
    <source>
        <dbReference type="ARBA" id="ARBA00010752"/>
    </source>
</evidence>
<dbReference type="Pfam" id="PF00712">
    <property type="entry name" value="DNA_pol3_beta"/>
    <property type="match status" value="1"/>
</dbReference>
<dbReference type="FunFam" id="3.10.150.10:FF:000001">
    <property type="entry name" value="Beta sliding clamp"/>
    <property type="match status" value="1"/>
</dbReference>
<evidence type="ECO:0000313" key="14">
    <source>
        <dbReference type="EMBL" id="NYI66592.1"/>
    </source>
</evidence>
<evidence type="ECO:0000256" key="10">
    <source>
        <dbReference type="PIRNR" id="PIRNR000804"/>
    </source>
</evidence>
<gene>
    <name evidence="14" type="ORF">BJY26_000898</name>
</gene>
<dbReference type="GO" id="GO:0003677">
    <property type="term" value="F:DNA binding"/>
    <property type="evidence" value="ECO:0007669"/>
    <property type="project" value="UniProtKB-UniRule"/>
</dbReference>
<dbReference type="EMBL" id="JACBZP010000001">
    <property type="protein sequence ID" value="NYI66592.1"/>
    <property type="molecule type" value="Genomic_DNA"/>
</dbReference>
<organism evidence="14 15">
    <name type="scientific">Spelaeicoccus albus</name>
    <dbReference type="NCBI Taxonomy" id="1280376"/>
    <lineage>
        <taxon>Bacteria</taxon>
        <taxon>Bacillati</taxon>
        <taxon>Actinomycetota</taxon>
        <taxon>Actinomycetes</taxon>
        <taxon>Micrococcales</taxon>
        <taxon>Brevibacteriaceae</taxon>
        <taxon>Spelaeicoccus</taxon>
    </lineage>
</organism>
<dbReference type="InterPro" id="IPR046938">
    <property type="entry name" value="DNA_clamp_sf"/>
</dbReference>
<dbReference type="GO" id="GO:0003887">
    <property type="term" value="F:DNA-directed DNA polymerase activity"/>
    <property type="evidence" value="ECO:0007669"/>
    <property type="project" value="UniProtKB-UniRule"/>
</dbReference>
<evidence type="ECO:0000256" key="4">
    <source>
        <dbReference type="ARBA" id="ARBA00022490"/>
    </source>
</evidence>
<dbReference type="GO" id="GO:0042802">
    <property type="term" value="F:identical protein binding"/>
    <property type="evidence" value="ECO:0007669"/>
    <property type="project" value="UniProtKB-ARBA"/>
</dbReference>
<evidence type="ECO:0000256" key="1">
    <source>
        <dbReference type="ARBA" id="ARBA00004496"/>
    </source>
</evidence>
<proteinExistence type="inferred from homology"/>
<dbReference type="CDD" id="cd00140">
    <property type="entry name" value="beta_clamp"/>
    <property type="match status" value="1"/>
</dbReference>
<feature type="domain" description="DNA polymerase III beta sliding clamp central" evidence="12">
    <location>
        <begin position="128"/>
        <end position="244"/>
    </location>
</feature>
<dbReference type="AlphaFoldDB" id="A0A7Z0A8Z3"/>
<evidence type="ECO:0000259" key="12">
    <source>
        <dbReference type="Pfam" id="PF02767"/>
    </source>
</evidence>
<comment type="function">
    <text evidence="10">Confers DNA tethering and processivity to DNA polymerases and other proteins. Acts as a clamp, forming a ring around DNA (a reaction catalyzed by the clamp-loading complex) which diffuses in an ATP-independent manner freely and bidirectionally along dsDNA. Initially characterized for its ability to contact the catalytic subunit of DNA polymerase III (Pol III), a complex, multichain enzyme responsible for most of the replicative synthesis in bacteria; Pol III exhibits 3'-5' exonuclease proofreading activity. The beta chain is required for initiation of replication as well as for processivity of DNA replication.</text>
</comment>
<accession>A0A7Z0A8Z3</accession>
<evidence type="ECO:0000256" key="7">
    <source>
        <dbReference type="ARBA" id="ARBA00022705"/>
    </source>
</evidence>
<dbReference type="InterPro" id="IPR022634">
    <property type="entry name" value="DNA_polIII_beta_N"/>
</dbReference>
<keyword evidence="9" id="KW-0238">DNA-binding</keyword>
<dbReference type="PIRSF" id="PIRSF000804">
    <property type="entry name" value="DNA_pol_III_b"/>
    <property type="match status" value="1"/>
</dbReference>
<evidence type="ECO:0000256" key="6">
    <source>
        <dbReference type="ARBA" id="ARBA00022695"/>
    </source>
</evidence>
<dbReference type="RefSeq" id="WP_179429772.1">
    <property type="nucleotide sequence ID" value="NZ_JACBZP010000001.1"/>
</dbReference>
<dbReference type="NCBIfam" id="TIGR00663">
    <property type="entry name" value="dnan"/>
    <property type="match status" value="1"/>
</dbReference>
<evidence type="ECO:0000259" key="13">
    <source>
        <dbReference type="Pfam" id="PF02768"/>
    </source>
</evidence>
<keyword evidence="7 10" id="KW-0235">DNA replication</keyword>
<keyword evidence="15" id="KW-1185">Reference proteome</keyword>
<evidence type="ECO:0000313" key="15">
    <source>
        <dbReference type="Proteomes" id="UP000539111"/>
    </source>
</evidence>
<dbReference type="GO" id="GO:0005737">
    <property type="term" value="C:cytoplasm"/>
    <property type="evidence" value="ECO:0007669"/>
    <property type="project" value="UniProtKB-SubCell"/>
</dbReference>
<dbReference type="GO" id="GO:0008408">
    <property type="term" value="F:3'-5' exonuclease activity"/>
    <property type="evidence" value="ECO:0007669"/>
    <property type="project" value="InterPro"/>
</dbReference>
<dbReference type="FunFam" id="3.10.150.10:FF:000005">
    <property type="entry name" value="Beta sliding clamp"/>
    <property type="match status" value="1"/>
</dbReference>
<dbReference type="GO" id="GO:0009360">
    <property type="term" value="C:DNA polymerase III complex"/>
    <property type="evidence" value="ECO:0007669"/>
    <property type="project" value="InterPro"/>
</dbReference>
<dbReference type="SMART" id="SM00480">
    <property type="entry name" value="POL3Bc"/>
    <property type="match status" value="1"/>
</dbReference>
<dbReference type="Pfam" id="PF02768">
    <property type="entry name" value="DNA_pol3_beta_3"/>
    <property type="match status" value="1"/>
</dbReference>
<evidence type="ECO:0000256" key="5">
    <source>
        <dbReference type="ARBA" id="ARBA00022679"/>
    </source>
</evidence>
<keyword evidence="4 10" id="KW-0963">Cytoplasm</keyword>
<dbReference type="InterPro" id="IPR022635">
    <property type="entry name" value="DNA_polIII_beta_C"/>
</dbReference>
<feature type="domain" description="DNA polymerase III beta sliding clamp C-terminal" evidence="13">
    <location>
        <begin position="246"/>
        <end position="355"/>
    </location>
</feature>
<dbReference type="Gene3D" id="3.10.150.10">
    <property type="entry name" value="DNA Polymerase III, subunit A, domain 2"/>
    <property type="match status" value="3"/>
</dbReference>
<comment type="subcellular location">
    <subcellularLocation>
        <location evidence="1 10">Cytoplasm</location>
    </subcellularLocation>
</comment>
<comment type="similarity">
    <text evidence="2 10">Belongs to the beta sliding clamp family.</text>
</comment>
<reference evidence="14 15" key="1">
    <citation type="submission" date="2020-07" db="EMBL/GenBank/DDBJ databases">
        <title>Sequencing the genomes of 1000 actinobacteria strains.</title>
        <authorList>
            <person name="Klenk H.-P."/>
        </authorList>
    </citation>
    <scope>NUCLEOTIDE SEQUENCE [LARGE SCALE GENOMIC DNA]</scope>
    <source>
        <strain evidence="14 15">DSM 26341</strain>
    </source>
</reference>
<dbReference type="Pfam" id="PF02767">
    <property type="entry name" value="DNA_pol3_beta_2"/>
    <property type="match status" value="1"/>
</dbReference>
<evidence type="ECO:0000256" key="8">
    <source>
        <dbReference type="ARBA" id="ARBA00022932"/>
    </source>
</evidence>
<evidence type="ECO:0000256" key="3">
    <source>
        <dbReference type="ARBA" id="ARBA00021035"/>
    </source>
</evidence>
<name>A0A7Z0A8Z3_9MICO</name>
<comment type="subunit">
    <text evidence="10">Forms a ring-shaped head-to-tail homodimer around DNA.</text>
</comment>
<dbReference type="PANTHER" id="PTHR30478">
    <property type="entry name" value="DNA POLYMERASE III SUBUNIT BETA"/>
    <property type="match status" value="1"/>
</dbReference>
<comment type="caution">
    <text evidence="14">The sequence shown here is derived from an EMBL/GenBank/DDBJ whole genome shotgun (WGS) entry which is preliminary data.</text>
</comment>
<evidence type="ECO:0000259" key="11">
    <source>
        <dbReference type="Pfam" id="PF00712"/>
    </source>
</evidence>
<dbReference type="InterPro" id="IPR001001">
    <property type="entry name" value="DNA_polIII_beta"/>
</dbReference>
<dbReference type="Proteomes" id="UP000539111">
    <property type="component" value="Unassembled WGS sequence"/>
</dbReference>
<protein>
    <recommendedName>
        <fullName evidence="3 10">Beta sliding clamp</fullName>
    </recommendedName>
</protein>
<feature type="domain" description="DNA polymerase III beta sliding clamp N-terminal" evidence="11">
    <location>
        <begin position="1"/>
        <end position="119"/>
    </location>
</feature>
<sequence>MKLRVDRDVLAEAVTWAARSLPQRPAVPVLAGLLLEADPAGALRFASFDYEVSAKVEVAADVSDGGQVLVSGKLLADICKALPAAPVEMTTNGSKVDVTCGSSRFTLMSMPVDEYPALPELPDSSGSVPADVFSEAVSQVTLATSRDDTLPILTGVRVEIEGEKMTLLATDRYRLAVRELNWRPARPDLSAVALVRGRTLSDVAKTLGGDVTVALSSEGGRELIGFSSSGRQTTSLLVEGEYPKVRSLFPDSAPIHAVIETAPLLEAVRRVALVAERNTPIRFSFTEGTVTLEAGAGDDAQASEAIEATVSGDDIAVGFNPSFVIEGLAALTSPYARFSFTTPMKPVVMTGQAEAEGDDDLGYRYLIMPIRI</sequence>
<evidence type="ECO:0000256" key="9">
    <source>
        <dbReference type="ARBA" id="ARBA00023125"/>
    </source>
</evidence>
<dbReference type="InterPro" id="IPR022637">
    <property type="entry name" value="DNA_polIII_beta_cen"/>
</dbReference>
<dbReference type="PANTHER" id="PTHR30478:SF0">
    <property type="entry name" value="BETA SLIDING CLAMP"/>
    <property type="match status" value="1"/>
</dbReference>
<dbReference type="SUPFAM" id="SSF55979">
    <property type="entry name" value="DNA clamp"/>
    <property type="match status" value="3"/>
</dbReference>